<sequence length="273" mass="31598">MKNINRFYIKIKPIIHTISFNLNLHAKIFIVFMGVIFFQLFLFSYFLYYLIPNNVLPRSIISFYDFNTGMLYFYLIFSTSTLFSGVICSEFRNKTGFAILPLISRNNLILGKYIANLILVIGLVAIYYLVMVLLGYNFYGEPIIFRVVISFGFCVLYIIAVSSIVTFLSSFMPSSASIIIVFWFFILFADRIIYITFVGITNIEPLYSLSYLFNIIPAILYPSFPEFRYSVVSTGNSSYTNWFFPNVGGALSILIIYAITFFVLVFPIFKRRK</sequence>
<gene>
    <name evidence="2" type="ORF">LCGC14_0736620</name>
</gene>
<comment type="caution">
    <text evidence="2">The sequence shown here is derived from an EMBL/GenBank/DDBJ whole genome shotgun (WGS) entry which is preliminary data.</text>
</comment>
<feature type="transmembrane region" description="Helical" evidence="1">
    <location>
        <begin position="113"/>
        <end position="137"/>
    </location>
</feature>
<evidence type="ECO:0008006" key="3">
    <source>
        <dbReference type="Google" id="ProtNLM"/>
    </source>
</evidence>
<keyword evidence="1" id="KW-0812">Transmembrane</keyword>
<proteinExistence type="predicted"/>
<evidence type="ECO:0000313" key="2">
    <source>
        <dbReference type="EMBL" id="KKN40124.1"/>
    </source>
</evidence>
<feature type="transmembrane region" description="Helical" evidence="1">
    <location>
        <begin position="247"/>
        <end position="269"/>
    </location>
</feature>
<keyword evidence="1" id="KW-0472">Membrane</keyword>
<name>A0A0F9QC58_9ZZZZ</name>
<evidence type="ECO:0000256" key="1">
    <source>
        <dbReference type="SAM" id="Phobius"/>
    </source>
</evidence>
<dbReference type="EMBL" id="LAZR01001723">
    <property type="protein sequence ID" value="KKN40124.1"/>
    <property type="molecule type" value="Genomic_DNA"/>
</dbReference>
<protein>
    <recommendedName>
        <fullName evidence="3">ABC-2 type transporter domain-containing protein</fullName>
    </recommendedName>
</protein>
<reference evidence="2" key="1">
    <citation type="journal article" date="2015" name="Nature">
        <title>Complex archaea that bridge the gap between prokaryotes and eukaryotes.</title>
        <authorList>
            <person name="Spang A."/>
            <person name="Saw J.H."/>
            <person name="Jorgensen S.L."/>
            <person name="Zaremba-Niedzwiedzka K."/>
            <person name="Martijn J."/>
            <person name="Lind A.E."/>
            <person name="van Eijk R."/>
            <person name="Schleper C."/>
            <person name="Guy L."/>
            <person name="Ettema T.J."/>
        </authorList>
    </citation>
    <scope>NUCLEOTIDE SEQUENCE</scope>
</reference>
<keyword evidence="1" id="KW-1133">Transmembrane helix</keyword>
<feature type="transmembrane region" description="Helical" evidence="1">
    <location>
        <begin position="143"/>
        <end position="168"/>
    </location>
</feature>
<feature type="transmembrane region" description="Helical" evidence="1">
    <location>
        <begin position="180"/>
        <end position="203"/>
    </location>
</feature>
<organism evidence="2">
    <name type="scientific">marine sediment metagenome</name>
    <dbReference type="NCBI Taxonomy" id="412755"/>
    <lineage>
        <taxon>unclassified sequences</taxon>
        <taxon>metagenomes</taxon>
        <taxon>ecological metagenomes</taxon>
    </lineage>
</organism>
<accession>A0A0F9QC58</accession>
<feature type="transmembrane region" description="Helical" evidence="1">
    <location>
        <begin position="71"/>
        <end position="92"/>
    </location>
</feature>
<dbReference type="AlphaFoldDB" id="A0A0F9QC58"/>
<feature type="transmembrane region" description="Helical" evidence="1">
    <location>
        <begin position="28"/>
        <end position="51"/>
    </location>
</feature>